<dbReference type="SFLD" id="SFLDF00562">
    <property type="entry name" value="HemN-like__clustered_with_heat"/>
    <property type="match status" value="1"/>
</dbReference>
<keyword evidence="7 9" id="KW-0411">Iron-sulfur</keyword>
<dbReference type="InterPro" id="IPR013785">
    <property type="entry name" value="Aldolase_TIM"/>
</dbReference>
<keyword evidence="8 9" id="KW-0143">Chaperone</keyword>
<dbReference type="SFLD" id="SFLDF00288">
    <property type="entry name" value="HemN-like__clustered_with_nucl"/>
    <property type="match status" value="1"/>
</dbReference>
<protein>
    <recommendedName>
        <fullName evidence="2 9">Heme chaperone HemW</fullName>
    </recommendedName>
</protein>
<evidence type="ECO:0000256" key="1">
    <source>
        <dbReference type="ARBA" id="ARBA00006100"/>
    </source>
</evidence>
<keyword evidence="6 9" id="KW-0408">Iron</keyword>
<dbReference type="PANTHER" id="PTHR13932">
    <property type="entry name" value="COPROPORPHYRINIGEN III OXIDASE"/>
    <property type="match status" value="1"/>
</dbReference>
<comment type="similarity">
    <text evidence="1">Belongs to the anaerobic coproporphyrinogen-III oxidase family. HemW subfamily.</text>
</comment>
<dbReference type="OrthoDB" id="9808022at2"/>
<evidence type="ECO:0000256" key="9">
    <source>
        <dbReference type="RuleBase" id="RU364116"/>
    </source>
</evidence>
<comment type="subcellular location">
    <subcellularLocation>
        <location evidence="9">Cytoplasm</location>
    </subcellularLocation>
</comment>
<dbReference type="InterPro" id="IPR007197">
    <property type="entry name" value="rSAM"/>
</dbReference>
<reference evidence="11 12" key="1">
    <citation type="submission" date="2018-06" db="EMBL/GenBank/DDBJ databases">
        <title>Genomic Encyclopedia of Type Strains, Phase I: the one thousand microbial genomes (KMG-I) project.</title>
        <authorList>
            <person name="Kyrpides N."/>
        </authorList>
    </citation>
    <scope>NUCLEOTIDE SEQUENCE [LARGE SCALE GENOMIC DNA]</scope>
    <source>
        <strain evidence="11 12">DSM 19573</strain>
    </source>
</reference>
<comment type="function">
    <text evidence="9">Probably acts as a heme chaperone, transferring heme to an unknown acceptor. Binds one molecule of heme per monomer, possibly covalently. Binds 1 [4Fe-4S] cluster. The cluster is coordinated with 3 cysteines and an exchangeable S-adenosyl-L-methionine.</text>
</comment>
<keyword evidence="12" id="KW-1185">Reference proteome</keyword>
<accession>A0A318XNY2</accession>
<keyword evidence="3 9" id="KW-0349">Heme</keyword>
<dbReference type="GO" id="GO:0006779">
    <property type="term" value="P:porphyrin-containing compound biosynthetic process"/>
    <property type="evidence" value="ECO:0007669"/>
    <property type="project" value="InterPro"/>
</dbReference>
<gene>
    <name evidence="11" type="ORF">LY28_00464</name>
</gene>
<evidence type="ECO:0000256" key="7">
    <source>
        <dbReference type="ARBA" id="ARBA00023014"/>
    </source>
</evidence>
<dbReference type="SFLD" id="SFLDS00029">
    <property type="entry name" value="Radical_SAM"/>
    <property type="match status" value="1"/>
</dbReference>
<dbReference type="GO" id="GO:0046872">
    <property type="term" value="F:metal ion binding"/>
    <property type="evidence" value="ECO:0007669"/>
    <property type="project" value="UniProtKB-UniRule"/>
</dbReference>
<evidence type="ECO:0000256" key="3">
    <source>
        <dbReference type="ARBA" id="ARBA00022617"/>
    </source>
</evidence>
<keyword evidence="9" id="KW-0004">4Fe-4S</keyword>
<dbReference type="RefSeq" id="WP_110460545.1">
    <property type="nucleotide sequence ID" value="NZ_QKMR01000002.1"/>
</dbReference>
<name>A0A318XNY2_9FIRM</name>
<dbReference type="SFLD" id="SFLDG01082">
    <property type="entry name" value="B12-binding_domain_containing"/>
    <property type="match status" value="1"/>
</dbReference>
<dbReference type="NCBIfam" id="TIGR00539">
    <property type="entry name" value="hemN_rel"/>
    <property type="match status" value="1"/>
</dbReference>
<dbReference type="InterPro" id="IPR004559">
    <property type="entry name" value="HemW-like"/>
</dbReference>
<evidence type="ECO:0000256" key="2">
    <source>
        <dbReference type="ARBA" id="ARBA00017228"/>
    </source>
</evidence>
<dbReference type="EMBL" id="QKMR01000002">
    <property type="protein sequence ID" value="PYG89865.1"/>
    <property type="molecule type" value="Genomic_DNA"/>
</dbReference>
<evidence type="ECO:0000259" key="10">
    <source>
        <dbReference type="PROSITE" id="PS51918"/>
    </source>
</evidence>
<dbReference type="SUPFAM" id="SSF102114">
    <property type="entry name" value="Radical SAM enzymes"/>
    <property type="match status" value="1"/>
</dbReference>
<organism evidence="11 12">
    <name type="scientific">Ruminiclostridium sufflavum DSM 19573</name>
    <dbReference type="NCBI Taxonomy" id="1121337"/>
    <lineage>
        <taxon>Bacteria</taxon>
        <taxon>Bacillati</taxon>
        <taxon>Bacillota</taxon>
        <taxon>Clostridia</taxon>
        <taxon>Eubacteriales</taxon>
        <taxon>Oscillospiraceae</taxon>
        <taxon>Ruminiclostridium</taxon>
    </lineage>
</organism>
<evidence type="ECO:0000256" key="5">
    <source>
        <dbReference type="ARBA" id="ARBA00022723"/>
    </source>
</evidence>
<dbReference type="SMART" id="SM00729">
    <property type="entry name" value="Elp3"/>
    <property type="match status" value="1"/>
</dbReference>
<feature type="domain" description="Radical SAM core" evidence="10">
    <location>
        <begin position="1"/>
        <end position="237"/>
    </location>
</feature>
<keyword evidence="5 9" id="KW-0479">Metal-binding</keyword>
<evidence type="ECO:0000313" key="11">
    <source>
        <dbReference type="EMBL" id="PYG89865.1"/>
    </source>
</evidence>
<dbReference type="PANTHER" id="PTHR13932:SF5">
    <property type="entry name" value="RADICAL S-ADENOSYL METHIONINE DOMAIN-CONTAINING PROTEIN 1, MITOCHONDRIAL"/>
    <property type="match status" value="1"/>
</dbReference>
<evidence type="ECO:0000256" key="6">
    <source>
        <dbReference type="ARBA" id="ARBA00023004"/>
    </source>
</evidence>
<evidence type="ECO:0000256" key="8">
    <source>
        <dbReference type="ARBA" id="ARBA00023186"/>
    </source>
</evidence>
<dbReference type="InterPro" id="IPR010723">
    <property type="entry name" value="HemN_C"/>
</dbReference>
<dbReference type="InterPro" id="IPR034505">
    <property type="entry name" value="Coproporphyrinogen-III_oxidase"/>
</dbReference>
<dbReference type="AlphaFoldDB" id="A0A318XNY2"/>
<sequence length="380" mass="43830">MSPMTRTGLYIHVPFCSSKCNYCDFNSYAGKLHLAEKYFSAVQKEIQLYYNTMKYNLIDSIYIGGGTPSCIKHKYICEILDMCRINFNIAEDCEISIESNPGTLDIEKLTAYRSSGINRISIGLQAYRRSLLKYLGRRHSAEDFISSVELAKKAGFCNINADIIFGIPGQTFEDWTETLRVLVELGVKHISAYSLKIEEGTKFGDMLENGELIPVEDELDREMYHYAVNYFKKNGFKQYEISNFSKEGYICRHNLIYWKCADYLGLGAGAHSLLDGERFSNKCSIESYTGDLERGVKPVEERYRLEYSDRMSEYMFLGLRLNQGVNNTEFKELFKKDMFFLYKESFEELQKNKLIEIQGQNVRLTGLGLDLANQVFVKFV</sequence>
<dbReference type="Gene3D" id="3.20.20.70">
    <property type="entry name" value="Aldolase class I"/>
    <property type="match status" value="1"/>
</dbReference>
<dbReference type="GO" id="GO:0004109">
    <property type="term" value="F:coproporphyrinogen oxidase activity"/>
    <property type="evidence" value="ECO:0007669"/>
    <property type="project" value="InterPro"/>
</dbReference>
<dbReference type="Proteomes" id="UP000248132">
    <property type="component" value="Unassembled WGS sequence"/>
</dbReference>
<dbReference type="SFLD" id="SFLDG01065">
    <property type="entry name" value="anaerobic_coproporphyrinogen-I"/>
    <property type="match status" value="1"/>
</dbReference>
<dbReference type="GO" id="GO:0005737">
    <property type="term" value="C:cytoplasm"/>
    <property type="evidence" value="ECO:0007669"/>
    <property type="project" value="UniProtKB-SubCell"/>
</dbReference>
<dbReference type="Pfam" id="PF06969">
    <property type="entry name" value="HemN_C"/>
    <property type="match status" value="1"/>
</dbReference>
<keyword evidence="4 9" id="KW-0949">S-adenosyl-L-methionine</keyword>
<dbReference type="InterPro" id="IPR006638">
    <property type="entry name" value="Elp3/MiaA/NifB-like_rSAM"/>
</dbReference>
<proteinExistence type="inferred from homology"/>
<dbReference type="PROSITE" id="PS51918">
    <property type="entry name" value="RADICAL_SAM"/>
    <property type="match status" value="1"/>
</dbReference>
<keyword evidence="9" id="KW-0963">Cytoplasm</keyword>
<comment type="caution">
    <text evidence="11">The sequence shown here is derived from an EMBL/GenBank/DDBJ whole genome shotgun (WGS) entry which is preliminary data.</text>
</comment>
<evidence type="ECO:0000313" key="12">
    <source>
        <dbReference type="Proteomes" id="UP000248132"/>
    </source>
</evidence>
<dbReference type="Pfam" id="PF04055">
    <property type="entry name" value="Radical_SAM"/>
    <property type="match status" value="1"/>
</dbReference>
<dbReference type="InterPro" id="IPR058240">
    <property type="entry name" value="rSAM_sf"/>
</dbReference>
<dbReference type="GO" id="GO:0051539">
    <property type="term" value="F:4 iron, 4 sulfur cluster binding"/>
    <property type="evidence" value="ECO:0007669"/>
    <property type="project" value="UniProtKB-UniRule"/>
</dbReference>
<evidence type="ECO:0000256" key="4">
    <source>
        <dbReference type="ARBA" id="ARBA00022691"/>
    </source>
</evidence>